<dbReference type="InterPro" id="IPR015797">
    <property type="entry name" value="NUDIX_hydrolase-like_dom_sf"/>
</dbReference>
<dbReference type="CDD" id="cd04690">
    <property type="entry name" value="NUDIX_Hydrolase"/>
    <property type="match status" value="1"/>
</dbReference>
<gene>
    <name evidence="5" type="ORF">AAV32_05505</name>
</gene>
<dbReference type="PROSITE" id="PS00893">
    <property type="entry name" value="NUDIX_BOX"/>
    <property type="match status" value="1"/>
</dbReference>
<name>A0A171KV31_9BURK</name>
<sequence>MVVLKEQSLLLAFSNNKQAWYLPGGKIDAGENAQQALLREIEEELDLVLDTGRLQFLCHVSAPAYGEAPNVVMEQDCFLYDARDDRFIASQEIGDARYFSFAEYRQQPVQVPGVLTMFGILRERGLLA</sequence>
<keyword evidence="6" id="KW-1185">Reference proteome</keyword>
<dbReference type="Proteomes" id="UP000078084">
    <property type="component" value="Unassembled WGS sequence"/>
</dbReference>
<dbReference type="PATRIC" id="fig|206506.3.peg.1180"/>
<organism evidence="5 6">
    <name type="scientific">Kerstersia gyiorum</name>
    <dbReference type="NCBI Taxonomy" id="206506"/>
    <lineage>
        <taxon>Bacteria</taxon>
        <taxon>Pseudomonadati</taxon>
        <taxon>Pseudomonadota</taxon>
        <taxon>Betaproteobacteria</taxon>
        <taxon>Burkholderiales</taxon>
        <taxon>Alcaligenaceae</taxon>
        <taxon>Kerstersia</taxon>
    </lineage>
</organism>
<proteinExistence type="inferred from homology"/>
<evidence type="ECO:0000256" key="3">
    <source>
        <dbReference type="RuleBase" id="RU003476"/>
    </source>
</evidence>
<dbReference type="InterPro" id="IPR000086">
    <property type="entry name" value="NUDIX_hydrolase_dom"/>
</dbReference>
<keyword evidence="2 3" id="KW-0378">Hydrolase</keyword>
<comment type="cofactor">
    <cofactor evidence="1">
        <name>Mg(2+)</name>
        <dbReference type="ChEBI" id="CHEBI:18420"/>
    </cofactor>
</comment>
<dbReference type="Pfam" id="PF00293">
    <property type="entry name" value="NUDIX"/>
    <property type="match status" value="1"/>
</dbReference>
<dbReference type="Gene3D" id="3.90.79.10">
    <property type="entry name" value="Nucleoside Triphosphate Pyrophosphohydrolase"/>
    <property type="match status" value="1"/>
</dbReference>
<evidence type="ECO:0000313" key="5">
    <source>
        <dbReference type="EMBL" id="KKO72748.1"/>
    </source>
</evidence>
<dbReference type="PRINTS" id="PR00502">
    <property type="entry name" value="NUDIXFAMILY"/>
</dbReference>
<dbReference type="PROSITE" id="PS51462">
    <property type="entry name" value="NUDIX"/>
    <property type="match status" value="1"/>
</dbReference>
<dbReference type="AlphaFoldDB" id="A0A171KV31"/>
<dbReference type="InterPro" id="IPR020084">
    <property type="entry name" value="NUDIX_hydrolase_CS"/>
</dbReference>
<dbReference type="GO" id="GO:0016787">
    <property type="term" value="F:hydrolase activity"/>
    <property type="evidence" value="ECO:0007669"/>
    <property type="project" value="UniProtKB-KW"/>
</dbReference>
<dbReference type="InterPro" id="IPR020476">
    <property type="entry name" value="Nudix_hydrolase"/>
</dbReference>
<reference evidence="5 6" key="1">
    <citation type="submission" date="2015-04" db="EMBL/GenBank/DDBJ databases">
        <title>Genome sequence of Kerstersia gyiorum CG1.</title>
        <authorList>
            <person name="Greninger A.L."/>
            <person name="Kozyreva V."/>
            <person name="Chaturvedi V."/>
        </authorList>
    </citation>
    <scope>NUCLEOTIDE SEQUENCE [LARGE SCALE GENOMIC DNA]</scope>
    <source>
        <strain evidence="5 6">CG1</strain>
    </source>
</reference>
<evidence type="ECO:0000259" key="4">
    <source>
        <dbReference type="PROSITE" id="PS51462"/>
    </source>
</evidence>
<accession>A0A171KV31</accession>
<evidence type="ECO:0000313" key="6">
    <source>
        <dbReference type="Proteomes" id="UP000078084"/>
    </source>
</evidence>
<dbReference type="STRING" id="206506.AAV32_05505"/>
<protein>
    <submittedName>
        <fullName evidence="5">DNA mismatch repair protein MutT</fullName>
    </submittedName>
</protein>
<comment type="caution">
    <text evidence="5">The sequence shown here is derived from an EMBL/GenBank/DDBJ whole genome shotgun (WGS) entry which is preliminary data.</text>
</comment>
<dbReference type="SUPFAM" id="SSF55811">
    <property type="entry name" value="Nudix"/>
    <property type="match status" value="1"/>
</dbReference>
<feature type="domain" description="Nudix hydrolase" evidence="4">
    <location>
        <begin position="1"/>
        <end position="121"/>
    </location>
</feature>
<dbReference type="PANTHER" id="PTHR43046:SF14">
    <property type="entry name" value="MUTT_NUDIX FAMILY PROTEIN"/>
    <property type="match status" value="1"/>
</dbReference>
<evidence type="ECO:0000256" key="1">
    <source>
        <dbReference type="ARBA" id="ARBA00001946"/>
    </source>
</evidence>
<dbReference type="EMBL" id="LBNE01000002">
    <property type="protein sequence ID" value="KKO72748.1"/>
    <property type="molecule type" value="Genomic_DNA"/>
</dbReference>
<dbReference type="PANTHER" id="PTHR43046">
    <property type="entry name" value="GDP-MANNOSE MANNOSYL HYDROLASE"/>
    <property type="match status" value="1"/>
</dbReference>
<comment type="similarity">
    <text evidence="3">Belongs to the Nudix hydrolase family.</text>
</comment>
<evidence type="ECO:0000256" key="2">
    <source>
        <dbReference type="ARBA" id="ARBA00022801"/>
    </source>
</evidence>